<reference evidence="1 2" key="1">
    <citation type="submission" date="2024-06" db="EMBL/GenBank/DDBJ databases">
        <title>The Natural Products Discovery Center: Release of the First 8490 Sequenced Strains for Exploring Actinobacteria Biosynthetic Diversity.</title>
        <authorList>
            <person name="Kalkreuter E."/>
            <person name="Kautsar S.A."/>
            <person name="Yang D."/>
            <person name="Bader C.D."/>
            <person name="Teijaro C.N."/>
            <person name="Fluegel L."/>
            <person name="Davis C.M."/>
            <person name="Simpson J.R."/>
            <person name="Lauterbach L."/>
            <person name="Steele A.D."/>
            <person name="Gui C."/>
            <person name="Meng S."/>
            <person name="Li G."/>
            <person name="Viehrig K."/>
            <person name="Ye F."/>
            <person name="Su P."/>
            <person name="Kiefer A.F."/>
            <person name="Nichols A."/>
            <person name="Cepeda A.J."/>
            <person name="Yan W."/>
            <person name="Fan B."/>
            <person name="Jiang Y."/>
            <person name="Adhikari A."/>
            <person name="Zheng C.-J."/>
            <person name="Schuster L."/>
            <person name="Cowan T.M."/>
            <person name="Smanski M.J."/>
            <person name="Chevrette M.G."/>
            <person name="De Carvalho L.P.S."/>
            <person name="Shen B."/>
        </authorList>
    </citation>
    <scope>NUCLEOTIDE SEQUENCE [LARGE SCALE GENOMIC DNA]</scope>
    <source>
        <strain evidence="1 2">NPDC048117</strain>
    </source>
</reference>
<proteinExistence type="predicted"/>
<name>A0ABV3EJQ9_9ACTN</name>
<evidence type="ECO:0000313" key="2">
    <source>
        <dbReference type="Proteomes" id="UP001551584"/>
    </source>
</evidence>
<accession>A0ABV3EJQ9</accession>
<keyword evidence="2" id="KW-1185">Reference proteome</keyword>
<sequence length="77" mass="7551">MIWEAGVGDQCAQFAFAEAGTGAAVGELDGRGAVAGDAFAGLGDGLGQGQAFLPVVQGSPARLPLAMPVPWVAVPLA</sequence>
<dbReference type="Proteomes" id="UP001551584">
    <property type="component" value="Unassembled WGS sequence"/>
</dbReference>
<dbReference type="EMBL" id="JBEZNA010000005">
    <property type="protein sequence ID" value="MEU9576410.1"/>
    <property type="molecule type" value="Genomic_DNA"/>
</dbReference>
<organism evidence="1 2">
    <name type="scientific">Streptomyces chilikensis</name>
    <dbReference type="NCBI Taxonomy" id="1194079"/>
    <lineage>
        <taxon>Bacteria</taxon>
        <taxon>Bacillati</taxon>
        <taxon>Actinomycetota</taxon>
        <taxon>Actinomycetes</taxon>
        <taxon>Kitasatosporales</taxon>
        <taxon>Streptomycetaceae</taxon>
        <taxon>Streptomyces</taxon>
    </lineage>
</organism>
<evidence type="ECO:0000313" key="1">
    <source>
        <dbReference type="EMBL" id="MEU9576410.1"/>
    </source>
</evidence>
<gene>
    <name evidence="1" type="ORF">AB0D95_03845</name>
</gene>
<comment type="caution">
    <text evidence="1">The sequence shown here is derived from an EMBL/GenBank/DDBJ whole genome shotgun (WGS) entry which is preliminary data.</text>
</comment>
<protein>
    <submittedName>
        <fullName evidence="1">Uncharacterized protein</fullName>
    </submittedName>
</protein>
<dbReference type="RefSeq" id="WP_359268643.1">
    <property type="nucleotide sequence ID" value="NZ_JBEZNA010000005.1"/>
</dbReference>